<dbReference type="OrthoDB" id="761538at2759"/>
<accession>V7AUJ3</accession>
<proteinExistence type="predicted"/>
<dbReference type="Pfam" id="PF21960">
    <property type="entry name" value="RCF1-5-like_lid"/>
    <property type="match status" value="1"/>
</dbReference>
<evidence type="ECO:0000256" key="2">
    <source>
        <dbReference type="ARBA" id="ARBA00022840"/>
    </source>
</evidence>
<keyword evidence="1" id="KW-0547">Nucleotide-binding</keyword>
<dbReference type="InterPro" id="IPR050238">
    <property type="entry name" value="DNA_Rep/Repair_Clamp_Loader"/>
</dbReference>
<dbReference type="STRING" id="3885.V7AUJ3"/>
<evidence type="ECO:0000313" key="4">
    <source>
        <dbReference type="EMBL" id="ESW09322.1"/>
    </source>
</evidence>
<dbReference type="GO" id="GO:0003677">
    <property type="term" value="F:DNA binding"/>
    <property type="evidence" value="ECO:0007669"/>
    <property type="project" value="InterPro"/>
</dbReference>
<protein>
    <submittedName>
        <fullName evidence="4">Uncharacterized protein</fullName>
    </submittedName>
</protein>
<evidence type="ECO:0000313" key="5">
    <source>
        <dbReference type="Proteomes" id="UP000000226"/>
    </source>
</evidence>
<dbReference type="GO" id="GO:0005663">
    <property type="term" value="C:DNA replication factor C complex"/>
    <property type="evidence" value="ECO:0007669"/>
    <property type="project" value="TreeGrafter"/>
</dbReference>
<dbReference type="GO" id="GO:0005634">
    <property type="term" value="C:nucleus"/>
    <property type="evidence" value="ECO:0007669"/>
    <property type="project" value="TreeGrafter"/>
</dbReference>
<dbReference type="GO" id="GO:0005524">
    <property type="term" value="F:ATP binding"/>
    <property type="evidence" value="ECO:0007669"/>
    <property type="project" value="UniProtKB-KW"/>
</dbReference>
<dbReference type="OMA" id="IDNSQPC"/>
<feature type="region of interest" description="Disordered" evidence="3">
    <location>
        <begin position="633"/>
        <end position="655"/>
    </location>
</feature>
<dbReference type="CDD" id="cd18140">
    <property type="entry name" value="HLD_clamp_RFC"/>
    <property type="match status" value="1"/>
</dbReference>
<evidence type="ECO:0000256" key="3">
    <source>
        <dbReference type="SAM" id="MobiDB-lite"/>
    </source>
</evidence>
<dbReference type="GO" id="GO:0006261">
    <property type="term" value="P:DNA-templated DNA replication"/>
    <property type="evidence" value="ECO:0007669"/>
    <property type="project" value="TreeGrafter"/>
</dbReference>
<dbReference type="Gene3D" id="1.20.272.10">
    <property type="match status" value="1"/>
</dbReference>
<dbReference type="Pfam" id="PF22534">
    <property type="entry name" value="RFC_C"/>
    <property type="match status" value="1"/>
</dbReference>
<dbReference type="GO" id="GO:0006281">
    <property type="term" value="P:DNA repair"/>
    <property type="evidence" value="ECO:0007669"/>
    <property type="project" value="TreeGrafter"/>
</dbReference>
<feature type="region of interest" description="Disordered" evidence="3">
    <location>
        <begin position="24"/>
        <end position="43"/>
    </location>
</feature>
<dbReference type="InterPro" id="IPR008921">
    <property type="entry name" value="DNA_pol3_clamp-load_cplx_C"/>
</dbReference>
<dbReference type="InterPro" id="IPR027417">
    <property type="entry name" value="P-loop_NTPase"/>
</dbReference>
<feature type="compositionally biased region" description="Basic and acidic residues" evidence="3">
    <location>
        <begin position="645"/>
        <end position="655"/>
    </location>
</feature>
<dbReference type="SUPFAM" id="SSF52540">
    <property type="entry name" value="P-loop containing nucleoside triphosphate hydrolases"/>
    <property type="match status" value="1"/>
</dbReference>
<name>V7AUJ3_PHAVU</name>
<evidence type="ECO:0000256" key="1">
    <source>
        <dbReference type="ARBA" id="ARBA00022741"/>
    </source>
</evidence>
<dbReference type="eggNOG" id="KOG2035">
    <property type="taxonomic scope" value="Eukaryota"/>
</dbReference>
<dbReference type="EMBL" id="CM002296">
    <property type="protein sequence ID" value="ESW09322.1"/>
    <property type="molecule type" value="Genomic_DNA"/>
</dbReference>
<dbReference type="AlphaFoldDB" id="V7AUJ3"/>
<dbReference type="SUPFAM" id="SSF48019">
    <property type="entry name" value="post-AAA+ oligomerization domain-like"/>
    <property type="match status" value="1"/>
</dbReference>
<dbReference type="SMR" id="V7AUJ3"/>
<dbReference type="FunFam" id="3.40.50.300:FF:001503">
    <property type="entry name" value="Replication factor C subunit 3"/>
    <property type="match status" value="1"/>
</dbReference>
<dbReference type="GO" id="GO:0003689">
    <property type="term" value="F:DNA clamp loader activity"/>
    <property type="evidence" value="ECO:0007669"/>
    <property type="project" value="TreeGrafter"/>
</dbReference>
<dbReference type="Gramene" id="ESW09322">
    <property type="protein sequence ID" value="ESW09322"/>
    <property type="gene ID" value="PHAVU_009G118000g"/>
</dbReference>
<dbReference type="PANTHER" id="PTHR11669:SF52">
    <property type="entry name" value="OS10G0574500 PROTEIN"/>
    <property type="match status" value="1"/>
</dbReference>
<keyword evidence="2" id="KW-0067">ATP-binding</keyword>
<dbReference type="Gene3D" id="3.40.50.300">
    <property type="entry name" value="P-loop containing nucleotide triphosphate hydrolases"/>
    <property type="match status" value="1"/>
</dbReference>
<keyword evidence="5" id="KW-1185">Reference proteome</keyword>
<gene>
    <name evidence="4" type="ORF">PHAVU_009G118000g</name>
</gene>
<dbReference type="InterPro" id="IPR047854">
    <property type="entry name" value="RFC_lid"/>
</dbReference>
<sequence length="686" mass="78514">MVSGEHNLPSPTLKQYNVNVSDQSMSKNHISPTPHRFRSRRRKTTSAWPFSSLSLREYGIHNTNSPYYKGLTDQSLAIVDAIPSSCTQPQPHPLPHTPPTDLLSSPYYKGLTDYSLVIGPLTSHHHPSFSSTPSPYYAGLLTHYTLLLHAPSLDQPPFTHFQPPIQTTQGITPPPNLKTDSTLKDLMVHADQVDFLIQETNQFGNYALEELGQRENDVDVDVDVEMVIEEKAWESVFEHKFEAVLEETMLDVRLMSDDVIEETPLGEKGSERREDAVEMDVWKEEEVKVHEEISRVFVSSEGDVYDYTWAAKHQPMTLADFICNKDKAHQLKTMVKDGCGCSHFIFEGPPSVGKRSMIRAMLGEVFGADRVQVTEEHKNFILKGEMVDSVQVRVKKSLHHVEVNLSETKGYEKHVIVDLFKETYGQVIDNSQPCFPDNCKAIVLYEAEKLSIESLLYIKWLLEKYEGCNKVFFCCSDESKLQPVKPLCITIRLSSPSTQELAKILENIAKEEGIQLSRHLLDTIVLSSRNNLRQAIRSLEATCRNRDVLKDEDVILTGWEEDILDIAKNIIQEQSPRQLYAIRRKLRSLMSHDVPPDYIYKSLVPELTTLVHHSLRPGIAKLDREFMRPSETTKQHFCHAQNKQSESDDKNNDSTKRNTLTYLKLEEFIAKVMSWYKNWSEKDNKQ</sequence>
<reference evidence="5" key="1">
    <citation type="journal article" date="2014" name="Nat. Genet.">
        <title>A reference genome for common bean and genome-wide analysis of dual domestications.</title>
        <authorList>
            <person name="Schmutz J."/>
            <person name="McClean P.E."/>
            <person name="Mamidi S."/>
            <person name="Wu G.A."/>
            <person name="Cannon S.B."/>
            <person name="Grimwood J."/>
            <person name="Jenkins J."/>
            <person name="Shu S."/>
            <person name="Song Q."/>
            <person name="Chavarro C."/>
            <person name="Torres-Torres M."/>
            <person name="Geffroy V."/>
            <person name="Moghaddam S.M."/>
            <person name="Gao D."/>
            <person name="Abernathy B."/>
            <person name="Barry K."/>
            <person name="Blair M."/>
            <person name="Brick M.A."/>
            <person name="Chovatia M."/>
            <person name="Gepts P."/>
            <person name="Goodstein D.M."/>
            <person name="Gonzales M."/>
            <person name="Hellsten U."/>
            <person name="Hyten D.L."/>
            <person name="Jia G."/>
            <person name="Kelly J.D."/>
            <person name="Kudrna D."/>
            <person name="Lee R."/>
            <person name="Richard M.M."/>
            <person name="Miklas P.N."/>
            <person name="Osorno J.M."/>
            <person name="Rodrigues J."/>
            <person name="Thareau V."/>
            <person name="Urrea C.A."/>
            <person name="Wang M."/>
            <person name="Yu Y."/>
            <person name="Zhang M."/>
            <person name="Wing R.A."/>
            <person name="Cregan P.B."/>
            <person name="Rokhsar D.S."/>
            <person name="Jackson S.A."/>
        </authorList>
    </citation>
    <scope>NUCLEOTIDE SEQUENCE [LARGE SCALE GENOMIC DNA]</scope>
    <source>
        <strain evidence="5">cv. G19833</strain>
    </source>
</reference>
<dbReference type="PANTHER" id="PTHR11669">
    <property type="entry name" value="REPLICATION FACTOR C / DNA POLYMERASE III GAMMA-TAU SUBUNIT"/>
    <property type="match status" value="1"/>
</dbReference>
<dbReference type="Gene3D" id="1.10.8.60">
    <property type="match status" value="1"/>
</dbReference>
<dbReference type="Proteomes" id="UP000000226">
    <property type="component" value="Chromosome 9"/>
</dbReference>
<organism evidence="4 5">
    <name type="scientific">Phaseolus vulgaris</name>
    <name type="common">Kidney bean</name>
    <name type="synonym">French bean</name>
    <dbReference type="NCBI Taxonomy" id="3885"/>
    <lineage>
        <taxon>Eukaryota</taxon>
        <taxon>Viridiplantae</taxon>
        <taxon>Streptophyta</taxon>
        <taxon>Embryophyta</taxon>
        <taxon>Tracheophyta</taxon>
        <taxon>Spermatophyta</taxon>
        <taxon>Magnoliopsida</taxon>
        <taxon>eudicotyledons</taxon>
        <taxon>Gunneridae</taxon>
        <taxon>Pentapetalae</taxon>
        <taxon>rosids</taxon>
        <taxon>fabids</taxon>
        <taxon>Fabales</taxon>
        <taxon>Fabaceae</taxon>
        <taxon>Papilionoideae</taxon>
        <taxon>50 kb inversion clade</taxon>
        <taxon>NPAAA clade</taxon>
        <taxon>indigoferoid/millettioid clade</taxon>
        <taxon>Phaseoleae</taxon>
        <taxon>Phaseolus</taxon>
    </lineage>
</organism>